<dbReference type="Proteomes" id="UP000689195">
    <property type="component" value="Unassembled WGS sequence"/>
</dbReference>
<keyword evidence="2" id="KW-0175">Coiled coil</keyword>
<feature type="coiled-coil region" evidence="2">
    <location>
        <begin position="188"/>
        <end position="215"/>
    </location>
</feature>
<reference evidence="3" key="1">
    <citation type="submission" date="2021-01" db="EMBL/GenBank/DDBJ databases">
        <authorList>
            <consortium name="Genoscope - CEA"/>
            <person name="William W."/>
        </authorList>
    </citation>
    <scope>NUCLEOTIDE SEQUENCE</scope>
</reference>
<name>A0A8S1XX52_9CILI</name>
<proteinExistence type="inferred from homology"/>
<sequence length="482" mass="57454">MSTLAAARADNFYFGPNYDPNGGSLKYQRKMKLQKKRKPSRLDQYKIKSGPKIRFETPFHVKCLKCGHMIAKGVRFNAVKREVGQFHSTTILQFSMLCPSCKNTIVCKTDPENCDYNYTEGAVKWLSTEKATDMEFIPDPEQKIKEQSNPMYKLEVNVEKVKKNNLAPVLEDLQKYRKENWKDDFQMNLMLRKKFREEKQQYKQIEEEKNRVKNFGLPMEELTKSEIKIIKGKKIRNHELKYSIQWQDELIITKIIGDIEQEIQSNACCNQKNIQIVIYSKEKQYQILKILQFYFYLFNKMNKSQHSSTHKVLGPPQIIMFDGEESRFQKRIFREHSTDKIKFCWEQSPIHKTNDFNFQKINYVNQQDMDVHVRNSYQLPQIYKRKNQLNNECFVLSPQLTVEQEQKFGKYAKRYTQDSDIFSLKIPIEKQYSQHSSAYGQFYFQPEFKLTKTKPVFKYHTAKSQILGNSRLQYIKLRQEMD</sequence>
<dbReference type="GO" id="GO:0071014">
    <property type="term" value="C:post-mRNA release spliceosomal complex"/>
    <property type="evidence" value="ECO:0007669"/>
    <property type="project" value="TreeGrafter"/>
</dbReference>
<gene>
    <name evidence="3" type="ORF">PPENT_87.1.T1420115</name>
</gene>
<evidence type="ECO:0000313" key="3">
    <source>
        <dbReference type="EMBL" id="CAD8206003.1"/>
    </source>
</evidence>
<dbReference type="PANTHER" id="PTHR12111">
    <property type="entry name" value="SPLICING FACTOR YJU2"/>
    <property type="match status" value="1"/>
</dbReference>
<dbReference type="AlphaFoldDB" id="A0A8S1XX52"/>
<comment type="similarity">
    <text evidence="1">Belongs to the CWC16 family.</text>
</comment>
<dbReference type="GO" id="GO:0000398">
    <property type="term" value="P:mRNA splicing, via spliceosome"/>
    <property type="evidence" value="ECO:0007669"/>
    <property type="project" value="InterPro"/>
</dbReference>
<dbReference type="Pfam" id="PF04502">
    <property type="entry name" value="Saf4_Yju2"/>
    <property type="match status" value="1"/>
</dbReference>
<evidence type="ECO:0000256" key="1">
    <source>
        <dbReference type="ARBA" id="ARBA00005595"/>
    </source>
</evidence>
<dbReference type="EMBL" id="CAJJDO010000142">
    <property type="protein sequence ID" value="CAD8206003.1"/>
    <property type="molecule type" value="Genomic_DNA"/>
</dbReference>
<evidence type="ECO:0000313" key="4">
    <source>
        <dbReference type="Proteomes" id="UP000689195"/>
    </source>
</evidence>
<keyword evidence="4" id="KW-1185">Reference proteome</keyword>
<evidence type="ECO:0000256" key="2">
    <source>
        <dbReference type="SAM" id="Coils"/>
    </source>
</evidence>
<organism evidence="3 4">
    <name type="scientific">Paramecium pentaurelia</name>
    <dbReference type="NCBI Taxonomy" id="43138"/>
    <lineage>
        <taxon>Eukaryota</taxon>
        <taxon>Sar</taxon>
        <taxon>Alveolata</taxon>
        <taxon>Ciliophora</taxon>
        <taxon>Intramacronucleata</taxon>
        <taxon>Oligohymenophorea</taxon>
        <taxon>Peniculida</taxon>
        <taxon>Parameciidae</taxon>
        <taxon>Paramecium</taxon>
    </lineage>
</organism>
<dbReference type="InterPro" id="IPR007590">
    <property type="entry name" value="Saf4/Yju2"/>
</dbReference>
<accession>A0A8S1XX52</accession>
<dbReference type="OrthoDB" id="360327at2759"/>
<protein>
    <submittedName>
        <fullName evidence="3">Uncharacterized protein</fullName>
    </submittedName>
</protein>
<dbReference type="PANTHER" id="PTHR12111:SF2">
    <property type="entry name" value="SPLICING FACTOR YJU2B-RELATED"/>
    <property type="match status" value="1"/>
</dbReference>
<comment type="caution">
    <text evidence="3">The sequence shown here is derived from an EMBL/GenBank/DDBJ whole genome shotgun (WGS) entry which is preliminary data.</text>
</comment>
<dbReference type="GO" id="GO:0005684">
    <property type="term" value="C:U2-type spliceosomal complex"/>
    <property type="evidence" value="ECO:0007669"/>
    <property type="project" value="TreeGrafter"/>
</dbReference>